<dbReference type="Gene3D" id="3.40.50.620">
    <property type="entry name" value="HUPs"/>
    <property type="match status" value="1"/>
</dbReference>
<comment type="function">
    <text evidence="8">Ligates lysine onto the cytidine present at position 34 of the AUA codon-specific tRNA(Ile) that contains the anticodon CAU, in an ATP-dependent manner. Cytidine is converted to lysidine, thus changing the amino acid specificity of the tRNA from methionine to isoleucine.</text>
</comment>
<dbReference type="InterPro" id="IPR011063">
    <property type="entry name" value="TilS/TtcA_N"/>
</dbReference>
<comment type="subcellular location">
    <subcellularLocation>
        <location evidence="1 8">Cytoplasm</location>
    </subcellularLocation>
</comment>
<protein>
    <recommendedName>
        <fullName evidence="8">tRNA(Ile)-lysidine synthase</fullName>
        <ecNumber evidence="8">6.3.4.19</ecNumber>
    </recommendedName>
    <alternativeName>
        <fullName evidence="8">tRNA(Ile)-2-lysyl-cytidine synthase</fullName>
    </alternativeName>
    <alternativeName>
        <fullName evidence="8">tRNA(Ile)-lysidine synthetase</fullName>
    </alternativeName>
</protein>
<reference evidence="10" key="2">
    <citation type="journal article" date="2021" name="PeerJ">
        <title>Extensive microbial diversity within the chicken gut microbiome revealed by metagenomics and culture.</title>
        <authorList>
            <person name="Gilroy R."/>
            <person name="Ravi A."/>
            <person name="Getino M."/>
            <person name="Pursley I."/>
            <person name="Horton D.L."/>
            <person name="Alikhan N.F."/>
            <person name="Baker D."/>
            <person name="Gharbi K."/>
            <person name="Hall N."/>
            <person name="Watson M."/>
            <person name="Adriaenssens E.M."/>
            <person name="Foster-Nyarko E."/>
            <person name="Jarju S."/>
            <person name="Secka A."/>
            <person name="Antonio M."/>
            <person name="Oren A."/>
            <person name="Chaudhuri R.R."/>
            <person name="La Ragione R."/>
            <person name="Hildebrand F."/>
            <person name="Pallen M.J."/>
        </authorList>
    </citation>
    <scope>NUCLEOTIDE SEQUENCE</scope>
    <source>
        <strain evidence="10">ChiSjej1B19-3389</strain>
    </source>
</reference>
<dbReference type="CDD" id="cd01992">
    <property type="entry name" value="TilS_N"/>
    <property type="match status" value="1"/>
</dbReference>
<dbReference type="SUPFAM" id="SSF52402">
    <property type="entry name" value="Adenine nucleotide alpha hydrolases-like"/>
    <property type="match status" value="1"/>
</dbReference>
<reference evidence="10" key="1">
    <citation type="submission" date="2020-10" db="EMBL/GenBank/DDBJ databases">
        <authorList>
            <person name="Gilroy R."/>
        </authorList>
    </citation>
    <scope>NUCLEOTIDE SEQUENCE</scope>
    <source>
        <strain evidence="10">ChiSjej1B19-3389</strain>
    </source>
</reference>
<feature type="domain" description="Lysidine-tRNA(Ile) synthetase C-terminal" evidence="9">
    <location>
        <begin position="373"/>
        <end position="445"/>
    </location>
</feature>
<dbReference type="GO" id="GO:0032267">
    <property type="term" value="F:tRNA(Ile)-lysidine synthase activity"/>
    <property type="evidence" value="ECO:0007669"/>
    <property type="project" value="UniProtKB-EC"/>
</dbReference>
<dbReference type="SUPFAM" id="SSF56037">
    <property type="entry name" value="PheT/TilS domain"/>
    <property type="match status" value="1"/>
</dbReference>
<dbReference type="HAMAP" id="MF_01161">
    <property type="entry name" value="tRNA_Ile_lys_synt"/>
    <property type="match status" value="1"/>
</dbReference>
<dbReference type="NCBIfam" id="TIGR02432">
    <property type="entry name" value="lysidine_TilS_N"/>
    <property type="match status" value="1"/>
</dbReference>
<evidence type="ECO:0000256" key="2">
    <source>
        <dbReference type="ARBA" id="ARBA00022490"/>
    </source>
</evidence>
<dbReference type="GO" id="GO:0005524">
    <property type="term" value="F:ATP binding"/>
    <property type="evidence" value="ECO:0007669"/>
    <property type="project" value="UniProtKB-UniRule"/>
</dbReference>
<evidence type="ECO:0000313" key="11">
    <source>
        <dbReference type="Proteomes" id="UP000886787"/>
    </source>
</evidence>
<organism evidence="10 11">
    <name type="scientific">Candidatus Scatavimonas merdigallinarum</name>
    <dbReference type="NCBI Taxonomy" id="2840914"/>
    <lineage>
        <taxon>Bacteria</taxon>
        <taxon>Bacillati</taxon>
        <taxon>Bacillota</taxon>
        <taxon>Clostridia</taxon>
        <taxon>Eubacteriales</taxon>
        <taxon>Oscillospiraceae</taxon>
        <taxon>Oscillospiraceae incertae sedis</taxon>
        <taxon>Candidatus Scatavimonas</taxon>
    </lineage>
</organism>
<evidence type="ECO:0000256" key="4">
    <source>
        <dbReference type="ARBA" id="ARBA00022694"/>
    </source>
</evidence>
<evidence type="ECO:0000256" key="1">
    <source>
        <dbReference type="ARBA" id="ARBA00004496"/>
    </source>
</evidence>
<evidence type="ECO:0000256" key="7">
    <source>
        <dbReference type="ARBA" id="ARBA00048539"/>
    </source>
</evidence>
<dbReference type="AlphaFoldDB" id="A0A9D0ZIU2"/>
<dbReference type="InterPro" id="IPR012796">
    <property type="entry name" value="Lysidine-tRNA-synth_C"/>
</dbReference>
<accession>A0A9D0ZIU2</accession>
<name>A0A9D0ZIU2_9FIRM</name>
<keyword evidence="6 8" id="KW-0067">ATP-binding</keyword>
<proteinExistence type="inferred from homology"/>
<evidence type="ECO:0000256" key="5">
    <source>
        <dbReference type="ARBA" id="ARBA00022741"/>
    </source>
</evidence>
<evidence type="ECO:0000256" key="6">
    <source>
        <dbReference type="ARBA" id="ARBA00022840"/>
    </source>
</evidence>
<dbReference type="GO" id="GO:0006400">
    <property type="term" value="P:tRNA modification"/>
    <property type="evidence" value="ECO:0007669"/>
    <property type="project" value="UniProtKB-UniRule"/>
</dbReference>
<dbReference type="NCBIfam" id="TIGR02433">
    <property type="entry name" value="lysidine_TilS_C"/>
    <property type="match status" value="1"/>
</dbReference>
<dbReference type="InterPro" id="IPR012795">
    <property type="entry name" value="tRNA_Ile_lys_synt_N"/>
</dbReference>
<dbReference type="GO" id="GO:0005737">
    <property type="term" value="C:cytoplasm"/>
    <property type="evidence" value="ECO:0007669"/>
    <property type="project" value="UniProtKB-SubCell"/>
</dbReference>
<dbReference type="Pfam" id="PF11734">
    <property type="entry name" value="TilS_C"/>
    <property type="match status" value="1"/>
</dbReference>
<dbReference type="PANTHER" id="PTHR43033:SF1">
    <property type="entry name" value="TRNA(ILE)-LYSIDINE SYNTHASE-RELATED"/>
    <property type="match status" value="1"/>
</dbReference>
<dbReference type="EC" id="6.3.4.19" evidence="8"/>
<dbReference type="InterPro" id="IPR012094">
    <property type="entry name" value="tRNA_Ile_lys_synt"/>
</dbReference>
<dbReference type="InterPro" id="IPR014729">
    <property type="entry name" value="Rossmann-like_a/b/a_fold"/>
</dbReference>
<comment type="domain">
    <text evidence="8">The N-terminal region contains the highly conserved SGGXDS motif, predicted to be a P-loop motif involved in ATP binding.</text>
</comment>
<comment type="similarity">
    <text evidence="8">Belongs to the tRNA(Ile)-lysidine synthase family.</text>
</comment>
<evidence type="ECO:0000256" key="3">
    <source>
        <dbReference type="ARBA" id="ARBA00022598"/>
    </source>
</evidence>
<keyword evidence="4 8" id="KW-0819">tRNA processing</keyword>
<dbReference type="Proteomes" id="UP000886787">
    <property type="component" value="Unassembled WGS sequence"/>
</dbReference>
<evidence type="ECO:0000256" key="8">
    <source>
        <dbReference type="HAMAP-Rule" id="MF_01161"/>
    </source>
</evidence>
<evidence type="ECO:0000259" key="9">
    <source>
        <dbReference type="SMART" id="SM00977"/>
    </source>
</evidence>
<dbReference type="EMBL" id="DVFW01000047">
    <property type="protein sequence ID" value="HIQ81387.1"/>
    <property type="molecule type" value="Genomic_DNA"/>
</dbReference>
<sequence length="452" mass="50846">MDSKIKEAIVKYNMLQREDTIITGVSGGADSMCLLHFLCVLQQEYKLNIIAAHVNHHLRAEESDRDETFVRTWCNAHGVPLSVFQADVYGMAKEQRKSIELCARQVRYTFFASLAKRYGGKIATAHTLSDSVETMLFHLARGTGVKGMCGIPPVRGNIIRPLILLTGKQTRDYCKTHGVAYVVDSSNQEDIYTRNRLRHYVVPVLAQINSEFEQAAMAFAEQLRGLDLYVEKQAKQALLQAKTNGGYLVRVLSQLETPVLTKAVALLAEEKGCRRLERVHIDALVWIIRAGQGALDLPGGLRAVAKQGVYRLVLQENVEENWEIPVMQAKVLTKYNKKIILTVSTKAEFDQKLKFNKKLLNNALDYAIINDSSVFRNRREKDRFSPAGRGVGKSVKKLLNESRVLQEQRSRIILLANGSEVLWIDGFGTAQQARVHADTKQVLLLEVQNDDV</sequence>
<dbReference type="SMART" id="SM00977">
    <property type="entry name" value="TilS_C"/>
    <property type="match status" value="1"/>
</dbReference>
<gene>
    <name evidence="8 10" type="primary">tilS</name>
    <name evidence="10" type="ORF">IAD32_08945</name>
</gene>
<keyword evidence="5 8" id="KW-0547">Nucleotide-binding</keyword>
<dbReference type="Pfam" id="PF01171">
    <property type="entry name" value="ATP_bind_3"/>
    <property type="match status" value="1"/>
</dbReference>
<comment type="catalytic activity">
    <reaction evidence="7 8">
        <text>cytidine(34) in tRNA(Ile2) + L-lysine + ATP = lysidine(34) in tRNA(Ile2) + AMP + diphosphate + H(+)</text>
        <dbReference type="Rhea" id="RHEA:43744"/>
        <dbReference type="Rhea" id="RHEA-COMP:10625"/>
        <dbReference type="Rhea" id="RHEA-COMP:10670"/>
        <dbReference type="ChEBI" id="CHEBI:15378"/>
        <dbReference type="ChEBI" id="CHEBI:30616"/>
        <dbReference type="ChEBI" id="CHEBI:32551"/>
        <dbReference type="ChEBI" id="CHEBI:33019"/>
        <dbReference type="ChEBI" id="CHEBI:82748"/>
        <dbReference type="ChEBI" id="CHEBI:83665"/>
        <dbReference type="ChEBI" id="CHEBI:456215"/>
        <dbReference type="EC" id="6.3.4.19"/>
    </reaction>
</comment>
<dbReference type="PANTHER" id="PTHR43033">
    <property type="entry name" value="TRNA(ILE)-LYSIDINE SYNTHASE-RELATED"/>
    <property type="match status" value="1"/>
</dbReference>
<comment type="caution">
    <text evidence="10">The sequence shown here is derived from an EMBL/GenBank/DDBJ whole genome shotgun (WGS) entry which is preliminary data.</text>
</comment>
<keyword evidence="3 8" id="KW-0436">Ligase</keyword>
<evidence type="ECO:0000313" key="10">
    <source>
        <dbReference type="EMBL" id="HIQ81387.1"/>
    </source>
</evidence>
<keyword evidence="2 8" id="KW-0963">Cytoplasm</keyword>
<feature type="binding site" evidence="8">
    <location>
        <begin position="26"/>
        <end position="31"/>
    </location>
    <ligand>
        <name>ATP</name>
        <dbReference type="ChEBI" id="CHEBI:30616"/>
    </ligand>
</feature>